<sequence>MRAEAPYTMMNGDESETSHRATTLFFSSTMGGVMLLGMVRYMMTFRTLPRLSISIWNWPSIETEVFLCYVVYKRFFFCEGSFSSGDFYEWDHFLKVGEMRSKEASKFLVQTEIRSPTKKEGLIELELEHGNLANIELAATKLLSIETRAKARGEERLGNVLIAIERLQISKKDITYNLRILLDLLSDPSKIGGEYQPSHKKKGLLPLSQTCTTHSIFLRSGSATALYDFLARFLIIAKVTVVVVEARNRLKAFPSVDAGGERLVIHASQALLAYVHYLGLKKLSEPVSIALKSLSQWTQSKSRKPLSIGIVCKRGESLFNKPGGKFRKILSSIQCSTLRKQGEVSDLSPCSFHWQLLLTCSPT</sequence>
<gene>
    <name evidence="2" type="ORF">V6N11_021670</name>
</gene>
<evidence type="ECO:0000256" key="1">
    <source>
        <dbReference type="SAM" id="Phobius"/>
    </source>
</evidence>
<name>A0ABR1ZQB8_9ROSI</name>
<accession>A0ABR1ZQB8</accession>
<keyword evidence="1" id="KW-0812">Transmembrane</keyword>
<feature type="transmembrane region" description="Helical" evidence="1">
    <location>
        <begin position="21"/>
        <end position="43"/>
    </location>
</feature>
<keyword evidence="1" id="KW-1133">Transmembrane helix</keyword>
<protein>
    <submittedName>
        <fullName evidence="2">Uncharacterized protein</fullName>
    </submittedName>
</protein>
<evidence type="ECO:0000313" key="3">
    <source>
        <dbReference type="Proteomes" id="UP001396334"/>
    </source>
</evidence>
<organism evidence="2 3">
    <name type="scientific">Hibiscus sabdariffa</name>
    <name type="common">roselle</name>
    <dbReference type="NCBI Taxonomy" id="183260"/>
    <lineage>
        <taxon>Eukaryota</taxon>
        <taxon>Viridiplantae</taxon>
        <taxon>Streptophyta</taxon>
        <taxon>Embryophyta</taxon>
        <taxon>Tracheophyta</taxon>
        <taxon>Spermatophyta</taxon>
        <taxon>Magnoliopsida</taxon>
        <taxon>eudicotyledons</taxon>
        <taxon>Gunneridae</taxon>
        <taxon>Pentapetalae</taxon>
        <taxon>rosids</taxon>
        <taxon>malvids</taxon>
        <taxon>Malvales</taxon>
        <taxon>Malvaceae</taxon>
        <taxon>Malvoideae</taxon>
        <taxon>Hibiscus</taxon>
    </lineage>
</organism>
<comment type="caution">
    <text evidence="2">The sequence shown here is derived from an EMBL/GenBank/DDBJ whole genome shotgun (WGS) entry which is preliminary data.</text>
</comment>
<keyword evidence="1" id="KW-0472">Membrane</keyword>
<keyword evidence="3" id="KW-1185">Reference proteome</keyword>
<reference evidence="2 3" key="1">
    <citation type="journal article" date="2024" name="G3 (Bethesda)">
        <title>Genome assembly of Hibiscus sabdariffa L. provides insights into metabolisms of medicinal natural products.</title>
        <authorList>
            <person name="Kim T."/>
        </authorList>
    </citation>
    <scope>NUCLEOTIDE SEQUENCE [LARGE SCALE GENOMIC DNA]</scope>
    <source>
        <strain evidence="2">TK-2024</strain>
        <tissue evidence="2">Old leaves</tissue>
    </source>
</reference>
<dbReference type="Proteomes" id="UP001396334">
    <property type="component" value="Unassembled WGS sequence"/>
</dbReference>
<dbReference type="EMBL" id="JBBPBN010000726">
    <property type="protein sequence ID" value="KAK8482898.1"/>
    <property type="molecule type" value="Genomic_DNA"/>
</dbReference>
<evidence type="ECO:0000313" key="2">
    <source>
        <dbReference type="EMBL" id="KAK8482898.1"/>
    </source>
</evidence>
<proteinExistence type="predicted"/>